<proteinExistence type="predicted"/>
<dbReference type="NCBIfam" id="NF047593">
    <property type="entry name" value="IS66_ISAeme5_TnpA"/>
    <property type="match status" value="1"/>
</dbReference>
<sequence>MAKEDKYHQWKKRMEDFQSSGQTAQQWVSGQEGITIHQFHYWRRKLKNDNEIYPAQKGWTAFEVSTLPSSTTIEMKLDEVTLYIPENVSEDHLHRVIRVLRRG</sequence>
<dbReference type="Proteomes" id="UP000198935">
    <property type="component" value="Unassembled WGS sequence"/>
</dbReference>
<dbReference type="EMBL" id="FNPI01000045">
    <property type="protein sequence ID" value="SDZ68994.1"/>
    <property type="molecule type" value="Genomic_DNA"/>
</dbReference>
<organism evidence="1 2">
    <name type="scientific">Evansella caseinilytica</name>
    <dbReference type="NCBI Taxonomy" id="1503961"/>
    <lineage>
        <taxon>Bacteria</taxon>
        <taxon>Bacillati</taxon>
        <taxon>Bacillota</taxon>
        <taxon>Bacilli</taxon>
        <taxon>Bacillales</taxon>
        <taxon>Bacillaceae</taxon>
        <taxon>Evansella</taxon>
    </lineage>
</organism>
<evidence type="ECO:0000313" key="1">
    <source>
        <dbReference type="EMBL" id="SDZ68994.1"/>
    </source>
</evidence>
<dbReference type="AlphaFoldDB" id="A0A1H3V2T5"/>
<dbReference type="OrthoDB" id="9808061at2"/>
<protein>
    <submittedName>
        <fullName evidence="1">Uncharacterized protein</fullName>
    </submittedName>
</protein>
<reference evidence="2" key="1">
    <citation type="submission" date="2016-10" db="EMBL/GenBank/DDBJ databases">
        <authorList>
            <person name="Varghese N."/>
            <person name="Submissions S."/>
        </authorList>
    </citation>
    <scope>NUCLEOTIDE SEQUENCE [LARGE SCALE GENOMIC DNA]</scope>
    <source>
        <strain evidence="2">SP</strain>
    </source>
</reference>
<evidence type="ECO:0000313" key="2">
    <source>
        <dbReference type="Proteomes" id="UP000198935"/>
    </source>
</evidence>
<keyword evidence="2" id="KW-1185">Reference proteome</keyword>
<accession>A0A1H3V2T5</accession>
<dbReference type="STRING" id="1503961.SAMN05421736_1451"/>
<gene>
    <name evidence="1" type="ORF">SAMN05421736_1451</name>
</gene>
<name>A0A1H3V2T5_9BACI</name>